<dbReference type="Pfam" id="PF13481">
    <property type="entry name" value="AAA_25"/>
    <property type="match status" value="1"/>
</dbReference>
<dbReference type="Gene3D" id="3.40.50.300">
    <property type="entry name" value="P-loop containing nucleotide triphosphate hydrolases"/>
    <property type="match status" value="1"/>
</dbReference>
<comment type="caution">
    <text evidence="1">The sequence shown here is derived from an EMBL/GenBank/DDBJ whole genome shotgun (WGS) entry which is preliminary data.</text>
</comment>
<name>A0AAE3JG73_9FIRM</name>
<sequence>MDREANAGNLRRAETEAEFVDRTRQEAEDWFNANDDGAYGLRKNWNVQPPAKERLRKHFNTISGEELQNMEIPPIEFIVENILTPGLALLGAPPKTCKSFMCLQMCLAICRGKDFMGFHTEQHDCLYLDLESSFGRPKKRAKQILNGEPIPKNFFISTESEPMGKGFEESFRAELEKHPTIKVVIIDVFKKIRPGARRGVDPYDRDYEDYGAIKALADEYHLAIILVTHTTKMKHPDDPFNELIGSAGTLGSVDVAMVIKKETRDAETAKLYVSGKDVEDQCYEIRFDGKRHIWEKLGTSQEVEARRLREEYENNHTIKTIRKLVEQGNGHWEGTASDIIDASRYFAGCQIHEDDKRVGKLIRRFEQQLKDIDAITYRIDLGRGQARKLIFCTENPFLM</sequence>
<dbReference type="RefSeq" id="WP_308454646.1">
    <property type="nucleotide sequence ID" value="NZ_JAJEQR010000055.1"/>
</dbReference>
<dbReference type="InterPro" id="IPR027417">
    <property type="entry name" value="P-loop_NTPase"/>
</dbReference>
<keyword evidence="2" id="KW-1185">Reference proteome</keyword>
<gene>
    <name evidence="1" type="ORF">LKD81_14615</name>
</gene>
<dbReference type="AlphaFoldDB" id="A0AAE3JG73"/>
<protein>
    <submittedName>
        <fullName evidence="1">AAA family ATPase</fullName>
    </submittedName>
</protein>
<dbReference type="SUPFAM" id="SSF52540">
    <property type="entry name" value="P-loop containing nucleoside triphosphate hydrolases"/>
    <property type="match status" value="1"/>
</dbReference>
<evidence type="ECO:0000313" key="1">
    <source>
        <dbReference type="EMBL" id="MCC2232210.1"/>
    </source>
</evidence>
<proteinExistence type="predicted"/>
<reference evidence="1" key="1">
    <citation type="submission" date="2021-10" db="EMBL/GenBank/DDBJ databases">
        <title>Anaerobic single-cell dispensing facilitates the cultivation of human gut bacteria.</title>
        <authorList>
            <person name="Afrizal A."/>
        </authorList>
    </citation>
    <scope>NUCLEOTIDE SEQUENCE</scope>
    <source>
        <strain evidence="1">CLA-AA-H215</strain>
    </source>
</reference>
<dbReference type="EMBL" id="JAJEQR010000055">
    <property type="protein sequence ID" value="MCC2232210.1"/>
    <property type="molecule type" value="Genomic_DNA"/>
</dbReference>
<dbReference type="Proteomes" id="UP001198182">
    <property type="component" value="Unassembled WGS sequence"/>
</dbReference>
<organism evidence="1 2">
    <name type="scientific">Hominifimenecus microfluidus</name>
    <dbReference type="NCBI Taxonomy" id="2885348"/>
    <lineage>
        <taxon>Bacteria</taxon>
        <taxon>Bacillati</taxon>
        <taxon>Bacillota</taxon>
        <taxon>Clostridia</taxon>
        <taxon>Lachnospirales</taxon>
        <taxon>Lachnospiraceae</taxon>
        <taxon>Hominifimenecus</taxon>
    </lineage>
</organism>
<accession>A0AAE3JG73</accession>
<evidence type="ECO:0000313" key="2">
    <source>
        <dbReference type="Proteomes" id="UP001198182"/>
    </source>
</evidence>